<dbReference type="EnsemblMetazoa" id="OVOC10906.1">
    <property type="protein sequence ID" value="OVOC10906.1"/>
    <property type="gene ID" value="WBGene00247715"/>
</dbReference>
<evidence type="ECO:0000256" key="1">
    <source>
        <dbReference type="SAM" id="Phobius"/>
    </source>
</evidence>
<feature type="transmembrane region" description="Helical" evidence="1">
    <location>
        <begin position="49"/>
        <end position="73"/>
    </location>
</feature>
<accession>A0A8R1TKN8</accession>
<reference evidence="3" key="1">
    <citation type="submission" date="2013-10" db="EMBL/GenBank/DDBJ databases">
        <title>Genome sequencing of Onchocerca volvulus.</title>
        <authorList>
            <person name="Cotton J."/>
            <person name="Tsai J."/>
            <person name="Stanley E."/>
            <person name="Tracey A."/>
            <person name="Holroyd N."/>
            <person name="Lustigman S."/>
            <person name="Berriman M."/>
        </authorList>
    </citation>
    <scope>NUCLEOTIDE SEQUENCE</scope>
</reference>
<sequence length="74" mass="8041">MTITTIMESSIAGILDGFGRCELNSSDYAALSNYRLTKKMSGNLFSKQICVKVGLLQCLIITAVLSDAILVTFF</sequence>
<dbReference type="AlphaFoldDB" id="A0A8R1TKN8"/>
<keyword evidence="1" id="KW-1133">Transmembrane helix</keyword>
<protein>
    <submittedName>
        <fullName evidence="2">Uncharacterized protein</fullName>
    </submittedName>
</protein>
<dbReference type="Proteomes" id="UP000024404">
    <property type="component" value="Unassembled WGS sequence"/>
</dbReference>
<keyword evidence="1" id="KW-0472">Membrane</keyword>
<keyword evidence="1" id="KW-0812">Transmembrane</keyword>
<proteinExistence type="predicted"/>
<evidence type="ECO:0000313" key="3">
    <source>
        <dbReference type="Proteomes" id="UP000024404"/>
    </source>
</evidence>
<keyword evidence="3" id="KW-1185">Reference proteome</keyword>
<dbReference type="EMBL" id="CMVM020000346">
    <property type="status" value="NOT_ANNOTATED_CDS"/>
    <property type="molecule type" value="Genomic_DNA"/>
</dbReference>
<evidence type="ECO:0000313" key="2">
    <source>
        <dbReference type="EnsemblMetazoa" id="OVOC10906.1"/>
    </source>
</evidence>
<organism evidence="2 3">
    <name type="scientific">Onchocerca volvulus</name>
    <dbReference type="NCBI Taxonomy" id="6282"/>
    <lineage>
        <taxon>Eukaryota</taxon>
        <taxon>Metazoa</taxon>
        <taxon>Ecdysozoa</taxon>
        <taxon>Nematoda</taxon>
        <taxon>Chromadorea</taxon>
        <taxon>Rhabditida</taxon>
        <taxon>Spirurina</taxon>
        <taxon>Spiruromorpha</taxon>
        <taxon>Filarioidea</taxon>
        <taxon>Onchocercidae</taxon>
        <taxon>Onchocerca</taxon>
    </lineage>
</organism>
<name>A0A8R1TKN8_ONCVO</name>
<reference evidence="2" key="2">
    <citation type="submission" date="2022-06" db="UniProtKB">
        <authorList>
            <consortium name="EnsemblMetazoa"/>
        </authorList>
    </citation>
    <scope>IDENTIFICATION</scope>
</reference>